<dbReference type="PANTHER" id="PTHR23216">
    <property type="entry name" value="NUCLEOLAR AND COILED-BODY PHOSPHOPROTEIN 1"/>
    <property type="match status" value="1"/>
</dbReference>
<organism evidence="3 4">
    <name type="scientific">Olea europaea subsp. europaea</name>
    <dbReference type="NCBI Taxonomy" id="158383"/>
    <lineage>
        <taxon>Eukaryota</taxon>
        <taxon>Viridiplantae</taxon>
        <taxon>Streptophyta</taxon>
        <taxon>Embryophyta</taxon>
        <taxon>Tracheophyta</taxon>
        <taxon>Spermatophyta</taxon>
        <taxon>Magnoliopsida</taxon>
        <taxon>eudicotyledons</taxon>
        <taxon>Gunneridae</taxon>
        <taxon>Pentapetalae</taxon>
        <taxon>asterids</taxon>
        <taxon>lamiids</taxon>
        <taxon>Lamiales</taxon>
        <taxon>Oleaceae</taxon>
        <taxon>Oleeae</taxon>
        <taxon>Olea</taxon>
    </lineage>
</organism>
<feature type="compositionally biased region" description="Polar residues" evidence="1">
    <location>
        <begin position="404"/>
        <end position="414"/>
    </location>
</feature>
<dbReference type="Gramene" id="OE9A033783T1">
    <property type="protein sequence ID" value="OE9A033783C1"/>
    <property type="gene ID" value="OE9A033783"/>
</dbReference>
<feature type="region of interest" description="Disordered" evidence="1">
    <location>
        <begin position="307"/>
        <end position="433"/>
    </location>
</feature>
<dbReference type="EMBL" id="CACTIH010001957">
    <property type="protein sequence ID" value="CAA2969972.1"/>
    <property type="molecule type" value="Genomic_DNA"/>
</dbReference>
<feature type="compositionally biased region" description="Basic and acidic residues" evidence="1">
    <location>
        <begin position="334"/>
        <end position="349"/>
    </location>
</feature>
<accession>A0A8S0QUL2</accession>
<keyword evidence="4" id="KW-1185">Reference proteome</keyword>
<dbReference type="OrthoDB" id="5599646at2759"/>
<feature type="region of interest" description="Disordered" evidence="1">
    <location>
        <begin position="211"/>
        <end position="293"/>
    </location>
</feature>
<sequence length="516" mass="58590">MLERREIVKANPSSVSLIALKPRQILLLEEQRKNSAKKNPVAMNRPENKVQLKPEQKTLLFYSFALCLKKYGFSKALKRLLSEAQIKDDDWEARALNLEDIFFKYLDTCDEVHTNIDLREDQECQVDGTAASEENVRKTKKRNNKDIDFAVTGSGKISEEVLTQHKVTESNANSKKDKNKITANTLVQSEHELLALKKVTDDAVREITVDGPTKKQKEKKKKKSKLTFELLDGNEKRPEVMPKVTEEKRKDLNESKDDYAALVESKEKKEEKKLKKDGLLEDGEEGSLKNRSKVDVDKVVSGILLEGDRVQDKKKKRKKEASVELSGSDAGVLDNKKEIINKSKKKSVETVEDGANEYKMASKKRKRLAHDEDGKQAVEEVAVEETKRRKTDGQEEAKDVELQGNGSLNNTGVEKSSEPKSTRKQSNNFAEPKTVNAFQRVKVDEVKFVDERLQDNSYWAKDGAETGYGAKAQGVLGQVRGRDFRHEKTKKKRGSYRGGQIDLQSHSIKFNYSDEE</sequence>
<proteinExistence type="predicted"/>
<protein>
    <submittedName>
        <fullName evidence="3">Nucleolar and coiled-body phospho 1-like</fullName>
    </submittedName>
</protein>
<dbReference type="PANTHER" id="PTHR23216:SF1">
    <property type="entry name" value="NUCLEOLAR AND COILED-BODY PHOSPHOPROTEIN 1"/>
    <property type="match status" value="1"/>
</dbReference>
<dbReference type="GO" id="GO:0005730">
    <property type="term" value="C:nucleolus"/>
    <property type="evidence" value="ECO:0007669"/>
    <property type="project" value="InterPro"/>
</dbReference>
<feature type="compositionally biased region" description="Basic and acidic residues" evidence="1">
    <location>
        <begin position="369"/>
        <end position="401"/>
    </location>
</feature>
<feature type="compositionally biased region" description="Basic residues" evidence="1">
    <location>
        <begin position="216"/>
        <end position="225"/>
    </location>
</feature>
<evidence type="ECO:0000259" key="2">
    <source>
        <dbReference type="Pfam" id="PF05022"/>
    </source>
</evidence>
<dbReference type="Pfam" id="PF05022">
    <property type="entry name" value="SRP40_C"/>
    <property type="match status" value="1"/>
</dbReference>
<evidence type="ECO:0000256" key="1">
    <source>
        <dbReference type="SAM" id="MobiDB-lite"/>
    </source>
</evidence>
<evidence type="ECO:0000313" key="3">
    <source>
        <dbReference type="EMBL" id="CAA2969972.1"/>
    </source>
</evidence>
<evidence type="ECO:0000313" key="4">
    <source>
        <dbReference type="Proteomes" id="UP000594638"/>
    </source>
</evidence>
<dbReference type="InterPro" id="IPR007718">
    <property type="entry name" value="Srp40_C"/>
</dbReference>
<comment type="caution">
    <text evidence="3">The sequence shown here is derived from an EMBL/GenBank/DDBJ whole genome shotgun (WGS) entry which is preliminary data.</text>
</comment>
<dbReference type="Proteomes" id="UP000594638">
    <property type="component" value="Unassembled WGS sequence"/>
</dbReference>
<dbReference type="InterPro" id="IPR039191">
    <property type="entry name" value="Nopp140-like"/>
</dbReference>
<dbReference type="AlphaFoldDB" id="A0A8S0QUL2"/>
<feature type="domain" description="Srp40 C-terminal" evidence="2">
    <location>
        <begin position="438"/>
        <end position="510"/>
    </location>
</feature>
<feature type="compositionally biased region" description="Basic and acidic residues" evidence="1">
    <location>
        <begin position="233"/>
        <end position="279"/>
    </location>
</feature>
<gene>
    <name evidence="3" type="ORF">OLEA9_A033783</name>
</gene>
<name>A0A8S0QUL2_OLEEU</name>
<reference evidence="3 4" key="1">
    <citation type="submission" date="2019-12" db="EMBL/GenBank/DDBJ databases">
        <authorList>
            <person name="Alioto T."/>
            <person name="Alioto T."/>
            <person name="Gomez Garrido J."/>
        </authorList>
    </citation>
    <scope>NUCLEOTIDE SEQUENCE [LARGE SCALE GENOMIC DNA]</scope>
</reference>